<accession>A0ABV4UCV9</accession>
<gene>
    <name evidence="1" type="ORF">ABCS64_00070</name>
</gene>
<proteinExistence type="predicted"/>
<evidence type="ECO:0000313" key="2">
    <source>
        <dbReference type="Proteomes" id="UP001574673"/>
    </source>
</evidence>
<comment type="caution">
    <text evidence="1">The sequence shown here is derived from an EMBL/GenBank/DDBJ whole genome shotgun (WGS) entry which is preliminary data.</text>
</comment>
<dbReference type="Proteomes" id="UP001574673">
    <property type="component" value="Unassembled WGS sequence"/>
</dbReference>
<reference evidence="2" key="1">
    <citation type="submission" date="2024-06" db="EMBL/GenBank/DDBJ databases">
        <title>Radixoralia hellwigii gen. nov., sp nov., isolated from a root canal in the human oral cavity.</title>
        <authorList>
            <person name="Bartsch S."/>
            <person name="Wittmer A."/>
            <person name="Schulz A.-K."/>
            <person name="Neumann-Schaal M."/>
            <person name="Wolf J."/>
            <person name="Gronow S."/>
            <person name="Tennert C."/>
            <person name="Haecker G."/>
            <person name="Cieplik F."/>
            <person name="Al-Ahmad A."/>
        </authorList>
    </citation>
    <scope>NUCLEOTIDE SEQUENCE [LARGE SCALE GENOMIC DNA]</scope>
    <source>
        <strain evidence="2">Wk13</strain>
    </source>
</reference>
<dbReference type="RefSeq" id="WP_418890303.1">
    <property type="nucleotide sequence ID" value="NZ_JBEUWX010000001.1"/>
</dbReference>
<dbReference type="EMBL" id="JBEUWX010000001">
    <property type="protein sequence ID" value="MFA9948734.1"/>
    <property type="molecule type" value="Genomic_DNA"/>
</dbReference>
<protein>
    <submittedName>
        <fullName evidence="1">Uncharacterized protein</fullName>
    </submittedName>
</protein>
<sequence length="79" mass="8546">MSDIIDRASEREELFRRAALVAHKGSLCRHRHDGRGRAGLLPVVRGDDPALAPACAAGRDNLRALSGDFGERAKRGVVK</sequence>
<organism evidence="1 2">
    <name type="scientific">Dentiradicibacter hellwigii</name>
    <dbReference type="NCBI Taxonomy" id="3149053"/>
    <lineage>
        <taxon>Bacteria</taxon>
        <taxon>Pseudomonadati</taxon>
        <taxon>Pseudomonadota</taxon>
        <taxon>Betaproteobacteria</taxon>
        <taxon>Rhodocyclales</taxon>
        <taxon>Rhodocyclaceae</taxon>
        <taxon>Dentiradicibacter</taxon>
    </lineage>
</organism>
<name>A0ABV4UCV9_9RHOO</name>
<keyword evidence="2" id="KW-1185">Reference proteome</keyword>
<evidence type="ECO:0000313" key="1">
    <source>
        <dbReference type="EMBL" id="MFA9948734.1"/>
    </source>
</evidence>